<keyword evidence="1" id="KW-1133">Transmembrane helix</keyword>
<feature type="transmembrane region" description="Helical" evidence="1">
    <location>
        <begin position="201"/>
        <end position="218"/>
    </location>
</feature>
<dbReference type="OrthoDB" id="2126185at2759"/>
<feature type="transmembrane region" description="Helical" evidence="1">
    <location>
        <begin position="6"/>
        <end position="25"/>
    </location>
</feature>
<dbReference type="Pfam" id="PF11196">
    <property type="entry name" value="DUF2834"/>
    <property type="match status" value="1"/>
</dbReference>
<organism evidence="2 3">
    <name type="scientific">Circinella minor</name>
    <dbReference type="NCBI Taxonomy" id="1195481"/>
    <lineage>
        <taxon>Eukaryota</taxon>
        <taxon>Fungi</taxon>
        <taxon>Fungi incertae sedis</taxon>
        <taxon>Mucoromycota</taxon>
        <taxon>Mucoromycotina</taxon>
        <taxon>Mucoromycetes</taxon>
        <taxon>Mucorales</taxon>
        <taxon>Lichtheimiaceae</taxon>
        <taxon>Circinella</taxon>
    </lineage>
</organism>
<keyword evidence="1" id="KW-0472">Membrane</keyword>
<feature type="transmembrane region" description="Helical" evidence="1">
    <location>
        <begin position="174"/>
        <end position="194"/>
    </location>
</feature>
<comment type="caution">
    <text evidence="2">The sequence shown here is derived from an EMBL/GenBank/DDBJ whole genome shotgun (WGS) entry which is preliminary data.</text>
</comment>
<dbReference type="Proteomes" id="UP000646827">
    <property type="component" value="Unassembled WGS sequence"/>
</dbReference>
<sequence>MDYPVDVAILISYFVLIGGLFLRIQVPLKQCLQSKQFGSTLFIVGAFVSFLFTWYYMISYFVHSYNESDRVATNEPVSLNSISHWLHNVSLFDDAWRTVSNGNIQWLWSQQICMFTVGVWTPFLAIEGARRRIPYLWAFMVLGQVVAISTASALFFAVVLAFPPTDLAGPSRRLATTLFICVVGGMITVVVSPFVAISEEFLPNLLVMHILLVIPLLPSKPAIYNYTQQSIYVVGIYMLSAGASLSICVRQWILCFVETGSIYGTLISMVDIFFAHPAQSSISADVAWVHILCMVWMIVDRLSKIKNGTAIPLPVLALFFLTPILTVSVTMPMYLAYSEFTAASSKHHTS</sequence>
<feature type="transmembrane region" description="Helical" evidence="1">
    <location>
        <begin position="256"/>
        <end position="275"/>
    </location>
</feature>
<feature type="transmembrane region" description="Helical" evidence="1">
    <location>
        <begin position="37"/>
        <end position="58"/>
    </location>
</feature>
<feature type="transmembrane region" description="Helical" evidence="1">
    <location>
        <begin position="311"/>
        <end position="337"/>
    </location>
</feature>
<proteinExistence type="predicted"/>
<feature type="transmembrane region" description="Helical" evidence="1">
    <location>
        <begin position="230"/>
        <end position="249"/>
    </location>
</feature>
<keyword evidence="1" id="KW-0812">Transmembrane</keyword>
<name>A0A8H7SFY4_9FUNG</name>
<evidence type="ECO:0000256" key="1">
    <source>
        <dbReference type="SAM" id="Phobius"/>
    </source>
</evidence>
<dbReference type="EMBL" id="JAEPRB010000005">
    <property type="protein sequence ID" value="KAG2227718.1"/>
    <property type="molecule type" value="Genomic_DNA"/>
</dbReference>
<dbReference type="AlphaFoldDB" id="A0A8H7SFY4"/>
<accession>A0A8H7SFY4</accession>
<feature type="transmembrane region" description="Helical" evidence="1">
    <location>
        <begin position="106"/>
        <end position="125"/>
    </location>
</feature>
<evidence type="ECO:0000313" key="3">
    <source>
        <dbReference type="Proteomes" id="UP000646827"/>
    </source>
</evidence>
<feature type="transmembrane region" description="Helical" evidence="1">
    <location>
        <begin position="137"/>
        <end position="162"/>
    </location>
</feature>
<reference evidence="2 3" key="1">
    <citation type="submission" date="2020-12" db="EMBL/GenBank/DDBJ databases">
        <title>Metabolic potential, ecology and presence of endohyphal bacteria is reflected in genomic diversity of Mucoromycotina.</title>
        <authorList>
            <person name="Muszewska A."/>
            <person name="Okrasinska A."/>
            <person name="Steczkiewicz K."/>
            <person name="Drgas O."/>
            <person name="Orlowska M."/>
            <person name="Perlinska-Lenart U."/>
            <person name="Aleksandrzak-Piekarczyk T."/>
            <person name="Szatraj K."/>
            <person name="Zielenkiewicz U."/>
            <person name="Pilsyk S."/>
            <person name="Malc E."/>
            <person name="Mieczkowski P."/>
            <person name="Kruszewska J.S."/>
            <person name="Biernat P."/>
            <person name="Pawlowska J."/>
        </authorList>
    </citation>
    <scope>NUCLEOTIDE SEQUENCE [LARGE SCALE GENOMIC DNA]</scope>
    <source>
        <strain evidence="2 3">CBS 142.35</strain>
    </source>
</reference>
<protein>
    <submittedName>
        <fullName evidence="2">Uncharacterized protein</fullName>
    </submittedName>
</protein>
<feature type="transmembrane region" description="Helical" evidence="1">
    <location>
        <begin position="281"/>
        <end position="299"/>
    </location>
</feature>
<evidence type="ECO:0000313" key="2">
    <source>
        <dbReference type="EMBL" id="KAG2227718.1"/>
    </source>
</evidence>
<keyword evidence="3" id="KW-1185">Reference proteome</keyword>
<dbReference type="InterPro" id="IPR021362">
    <property type="entry name" value="DUF2834"/>
</dbReference>
<gene>
    <name evidence="2" type="ORF">INT45_004760</name>
</gene>